<comment type="caution">
    <text evidence="1">The sequence shown here is derived from an EMBL/GenBank/DDBJ whole genome shotgun (WGS) entry which is preliminary data.</text>
</comment>
<reference evidence="1" key="1">
    <citation type="submission" date="2020-12" db="EMBL/GenBank/DDBJ databases">
        <title>Metabolic potential, ecology and presence of endohyphal bacteria is reflected in genomic diversity of Mucoromycotina.</title>
        <authorList>
            <person name="Muszewska A."/>
            <person name="Okrasinska A."/>
            <person name="Steczkiewicz K."/>
            <person name="Drgas O."/>
            <person name="Orlowska M."/>
            <person name="Perlinska-Lenart U."/>
            <person name="Aleksandrzak-Piekarczyk T."/>
            <person name="Szatraj K."/>
            <person name="Zielenkiewicz U."/>
            <person name="Pilsyk S."/>
            <person name="Malc E."/>
            <person name="Mieczkowski P."/>
            <person name="Kruszewska J.S."/>
            <person name="Biernat P."/>
            <person name="Pawlowska J."/>
        </authorList>
    </citation>
    <scope>NUCLEOTIDE SEQUENCE</scope>
    <source>
        <strain evidence="1">WA0000017839</strain>
    </source>
</reference>
<accession>A0A8H7V6W1</accession>
<proteinExistence type="predicted"/>
<gene>
    <name evidence="1" type="ORF">INT47_008181</name>
</gene>
<dbReference type="Proteomes" id="UP000603453">
    <property type="component" value="Unassembled WGS sequence"/>
</dbReference>
<dbReference type="EMBL" id="JAEPRD010000051">
    <property type="protein sequence ID" value="KAG2203454.1"/>
    <property type="molecule type" value="Genomic_DNA"/>
</dbReference>
<dbReference type="OrthoDB" id="2264380at2759"/>
<protein>
    <submittedName>
        <fullName evidence="1">Uncharacterized protein</fullName>
    </submittedName>
</protein>
<organism evidence="1 2">
    <name type="scientific">Mucor saturninus</name>
    <dbReference type="NCBI Taxonomy" id="64648"/>
    <lineage>
        <taxon>Eukaryota</taxon>
        <taxon>Fungi</taxon>
        <taxon>Fungi incertae sedis</taxon>
        <taxon>Mucoromycota</taxon>
        <taxon>Mucoromycotina</taxon>
        <taxon>Mucoromycetes</taxon>
        <taxon>Mucorales</taxon>
        <taxon>Mucorineae</taxon>
        <taxon>Mucoraceae</taxon>
        <taxon>Mucor</taxon>
    </lineage>
</organism>
<name>A0A8H7V6W1_9FUNG</name>
<evidence type="ECO:0000313" key="2">
    <source>
        <dbReference type="Proteomes" id="UP000603453"/>
    </source>
</evidence>
<keyword evidence="2" id="KW-1185">Reference proteome</keyword>
<evidence type="ECO:0000313" key="1">
    <source>
        <dbReference type="EMBL" id="KAG2203454.1"/>
    </source>
</evidence>
<dbReference type="AlphaFoldDB" id="A0A8H7V6W1"/>
<sequence length="128" mass="14365">MKPDDRVFLANNIGDYQSRFNMFIQGLKKDNFKVSDKPEKAQANFQISHYKAIFKSVYVSPSSLAKSLISSRDMANTHENLITKLHDCAGSTQAFLRHLSTTDTEICLIIVNYAALSTVPDDVYALES</sequence>